<organism evidence="9 10">
    <name type="scientific">Vitreoscilla filiformis</name>
    <dbReference type="NCBI Taxonomy" id="63"/>
    <lineage>
        <taxon>Bacteria</taxon>
        <taxon>Pseudomonadati</taxon>
        <taxon>Pseudomonadota</taxon>
        <taxon>Betaproteobacteria</taxon>
        <taxon>Neisseriales</taxon>
        <taxon>Neisseriaceae</taxon>
        <taxon>Vitreoscilla</taxon>
    </lineage>
</organism>
<dbReference type="SUPFAM" id="SSF53774">
    <property type="entry name" value="Glutaminase/Asparaginase"/>
    <property type="match status" value="1"/>
</dbReference>
<evidence type="ECO:0000313" key="9">
    <source>
        <dbReference type="EMBL" id="ASM77610.1"/>
    </source>
</evidence>
<evidence type="ECO:0000256" key="5">
    <source>
        <dbReference type="PROSITE-ProRule" id="PRU10099"/>
    </source>
</evidence>
<dbReference type="InterPro" id="IPR006034">
    <property type="entry name" value="Asparaginase/glutaminase-like"/>
</dbReference>
<name>A0A221KFL4_VITFI</name>
<dbReference type="KEGG" id="vff:VITFI_CDS1832"/>
<dbReference type="InterPro" id="IPR027474">
    <property type="entry name" value="L-asparaginase_N"/>
</dbReference>
<gene>
    <name evidence="9" type="ORF">VITFI_CDS1832</name>
</gene>
<keyword evidence="10" id="KW-1185">Reference proteome</keyword>
<dbReference type="InterPro" id="IPR004550">
    <property type="entry name" value="AsnASE_II"/>
</dbReference>
<evidence type="ECO:0000256" key="4">
    <source>
        <dbReference type="PIRSR" id="PIRSR001220-2"/>
    </source>
</evidence>
<dbReference type="GO" id="GO:0004067">
    <property type="term" value="F:asparaginase activity"/>
    <property type="evidence" value="ECO:0007669"/>
    <property type="project" value="UniProtKB-UniRule"/>
</dbReference>
<dbReference type="PANTHER" id="PTHR11707">
    <property type="entry name" value="L-ASPARAGINASE"/>
    <property type="match status" value="1"/>
</dbReference>
<dbReference type="PROSITE" id="PS51732">
    <property type="entry name" value="ASN_GLN_ASE_3"/>
    <property type="match status" value="1"/>
</dbReference>
<feature type="binding site" evidence="4">
    <location>
        <begin position="105"/>
        <end position="106"/>
    </location>
    <ligand>
        <name>substrate</name>
    </ligand>
</feature>
<dbReference type="PANTHER" id="PTHR11707:SF28">
    <property type="entry name" value="60 KDA LYSOPHOSPHOLIPASE"/>
    <property type="match status" value="1"/>
</dbReference>
<dbReference type="AlphaFoldDB" id="A0A221KFL4"/>
<dbReference type="SMART" id="SM00870">
    <property type="entry name" value="Asparaginase"/>
    <property type="match status" value="1"/>
</dbReference>
<dbReference type="EMBL" id="CP022423">
    <property type="protein sequence ID" value="ASM77610.1"/>
    <property type="molecule type" value="Genomic_DNA"/>
</dbReference>
<dbReference type="SFLD" id="SFLDS00057">
    <property type="entry name" value="Glutaminase/Asparaginase"/>
    <property type="match status" value="1"/>
</dbReference>
<dbReference type="GO" id="GO:0006528">
    <property type="term" value="P:asparagine metabolic process"/>
    <property type="evidence" value="ECO:0007669"/>
    <property type="project" value="InterPro"/>
</dbReference>
<dbReference type="PIRSF" id="PIRSF500176">
    <property type="entry name" value="L_ASNase"/>
    <property type="match status" value="1"/>
</dbReference>
<comment type="similarity">
    <text evidence="1">Belongs to the asparaginase 1 family.</text>
</comment>
<dbReference type="InterPro" id="IPR027475">
    <property type="entry name" value="Asparaginase/glutaminase_AS2"/>
</dbReference>
<dbReference type="InterPro" id="IPR020827">
    <property type="entry name" value="Asparaginase/glutaminase_AS1"/>
</dbReference>
<dbReference type="Gene3D" id="3.40.50.40">
    <property type="match status" value="1"/>
</dbReference>
<feature type="domain" description="Asparaginase/glutaminase C-terminal" evidence="8">
    <location>
        <begin position="228"/>
        <end position="321"/>
    </location>
</feature>
<dbReference type="CDD" id="cd08964">
    <property type="entry name" value="L-asparaginase_II"/>
    <property type="match status" value="1"/>
</dbReference>
<dbReference type="Gene3D" id="3.40.50.1170">
    <property type="entry name" value="L-asparaginase, N-terminal domain"/>
    <property type="match status" value="1"/>
</dbReference>
<dbReference type="PRINTS" id="PR00139">
    <property type="entry name" value="ASNGLNASE"/>
</dbReference>
<dbReference type="InterPro" id="IPR027473">
    <property type="entry name" value="L-asparaginase_C"/>
</dbReference>
<feature type="active site" evidence="6">
    <location>
        <position position="105"/>
    </location>
</feature>
<dbReference type="Pfam" id="PF17763">
    <property type="entry name" value="Asparaginase_C"/>
    <property type="match status" value="1"/>
</dbReference>
<dbReference type="Pfam" id="PF00710">
    <property type="entry name" value="Asparaginase"/>
    <property type="match status" value="1"/>
</dbReference>
<dbReference type="PIRSF" id="PIRSF001220">
    <property type="entry name" value="L-ASNase_gatD"/>
    <property type="match status" value="1"/>
</dbReference>
<evidence type="ECO:0000259" key="7">
    <source>
        <dbReference type="Pfam" id="PF00710"/>
    </source>
</evidence>
<feature type="domain" description="L-asparaginase N-terminal" evidence="7">
    <location>
        <begin position="17"/>
        <end position="201"/>
    </location>
</feature>
<accession>A0A221KFL4</accession>
<dbReference type="FunFam" id="3.40.50.1170:FF:000001">
    <property type="entry name" value="L-asparaginase 2"/>
    <property type="match status" value="1"/>
</dbReference>
<proteinExistence type="inferred from homology"/>
<dbReference type="Proteomes" id="UP000199729">
    <property type="component" value="Chromosome"/>
</dbReference>
<keyword evidence="2" id="KW-0378">Hydrolase</keyword>
<evidence type="ECO:0000256" key="3">
    <source>
        <dbReference type="PIRSR" id="PIRSR001220-1"/>
    </source>
</evidence>
<feature type="binding site" evidence="4">
    <location>
        <position position="72"/>
    </location>
    <ligand>
        <name>substrate</name>
    </ligand>
</feature>
<evidence type="ECO:0000259" key="8">
    <source>
        <dbReference type="Pfam" id="PF17763"/>
    </source>
</evidence>
<dbReference type="InterPro" id="IPR040919">
    <property type="entry name" value="Asparaginase_C"/>
</dbReference>
<evidence type="ECO:0000256" key="1">
    <source>
        <dbReference type="ARBA" id="ARBA00010518"/>
    </source>
</evidence>
<dbReference type="InterPro" id="IPR036152">
    <property type="entry name" value="Asp/glu_Ase-like_sf"/>
</dbReference>
<dbReference type="PROSITE" id="PS00144">
    <property type="entry name" value="ASN_GLN_ASE_1"/>
    <property type="match status" value="1"/>
</dbReference>
<evidence type="ECO:0000256" key="2">
    <source>
        <dbReference type="ARBA" id="ARBA00022801"/>
    </source>
</evidence>
<dbReference type="InterPro" id="IPR037152">
    <property type="entry name" value="L-asparaginase_N_sf"/>
</dbReference>
<feature type="active site" description="O-isoaspartyl threonine intermediate" evidence="3">
    <location>
        <position position="26"/>
    </location>
</feature>
<feature type="active site" evidence="5">
    <location>
        <position position="26"/>
    </location>
</feature>
<reference evidence="9 10" key="1">
    <citation type="submission" date="2017-07" db="EMBL/GenBank/DDBJ databases">
        <title>Complete Genome Sequence of the cosmetic ferment Vitreoscilla filiformis (ATCC15551).</title>
        <authorList>
            <person name="Contreras S."/>
            <person name="Sagory-Zalkind P."/>
            <person name="Blanquart H."/>
            <person name="Iltis A."/>
            <person name="Morand S.C."/>
        </authorList>
    </citation>
    <scope>NUCLEOTIDE SEQUENCE [LARGE SCALE GENOMIC DNA]</scope>
    <source>
        <strain evidence="9 10">ATCC 15551</strain>
    </source>
</reference>
<protein>
    <submittedName>
        <fullName evidence="9">Asparaginase</fullName>
    </submittedName>
</protein>
<evidence type="ECO:0000313" key="10">
    <source>
        <dbReference type="Proteomes" id="UP000199729"/>
    </source>
</evidence>
<dbReference type="PROSITE" id="PS00917">
    <property type="entry name" value="ASN_GLN_ASE_2"/>
    <property type="match status" value="1"/>
</dbReference>
<evidence type="ECO:0000256" key="6">
    <source>
        <dbReference type="PROSITE-ProRule" id="PRU10100"/>
    </source>
</evidence>
<sequence length="331" mass="34322">MAVFSSKVFEMPNPLQRIVILGTGGTIAGQSAARTDNVGYRAGELGVAQLVAAIPALAGWPLEAEQVAQLDSKDMSHAIWRRLAERVAAHLARPEVAGLVITHGTDTLEETAWLLHRVLAPIKPVVLTAAMRPASALQADGPQNLLDAVTLAATPGAQGVLALLAGEVHSAQSVRKLHPYRIDAFSSGDEGPVARVEEGRVVPLRPWPQADALGLDVLPPDEAAWPLVAILPSHAGLSEAVVRAQVQALASLGLCGLVLEGTGNGTVHAALEAVAREVQQRGVRVLRASRCQGGSVVGDPAGALPSAGALGPAKARVELLLQHLAEAHRAP</sequence>